<keyword evidence="3" id="KW-1185">Reference proteome</keyword>
<dbReference type="EMBL" id="JBFXLQ010000057">
    <property type="protein sequence ID" value="KAL2863024.1"/>
    <property type="molecule type" value="Genomic_DNA"/>
</dbReference>
<dbReference type="RefSeq" id="XP_070882003.1">
    <property type="nucleotide sequence ID" value="XM_071030207.1"/>
</dbReference>
<name>A0ABR4LG09_9EURO</name>
<evidence type="ECO:0000313" key="2">
    <source>
        <dbReference type="EMBL" id="KAL2863024.1"/>
    </source>
</evidence>
<gene>
    <name evidence="2" type="ORF">BJX67DRAFT_364583</name>
</gene>
<comment type="caution">
    <text evidence="2">The sequence shown here is derived from an EMBL/GenBank/DDBJ whole genome shotgun (WGS) entry which is preliminary data.</text>
</comment>
<evidence type="ECO:0000256" key="1">
    <source>
        <dbReference type="SAM" id="MobiDB-lite"/>
    </source>
</evidence>
<feature type="non-terminal residue" evidence="2">
    <location>
        <position position="94"/>
    </location>
</feature>
<proteinExistence type="predicted"/>
<evidence type="ECO:0008006" key="4">
    <source>
        <dbReference type="Google" id="ProtNLM"/>
    </source>
</evidence>
<sequence length="94" mass="10226">MLMTSSNAAVCGVSCTLPRGPAKNPGEEEQNSYWPTSRYESSKGNDGPARARPRKTVTRTSDHNHSGRGSTALVGVYSKHGLRRHQVRQSPSTM</sequence>
<evidence type="ECO:0000313" key="3">
    <source>
        <dbReference type="Proteomes" id="UP001610432"/>
    </source>
</evidence>
<feature type="region of interest" description="Disordered" evidence="1">
    <location>
        <begin position="1"/>
        <end position="94"/>
    </location>
</feature>
<feature type="compositionally biased region" description="Polar residues" evidence="1">
    <location>
        <begin position="31"/>
        <end position="44"/>
    </location>
</feature>
<organism evidence="2 3">
    <name type="scientific">Aspergillus lucknowensis</name>
    <dbReference type="NCBI Taxonomy" id="176173"/>
    <lineage>
        <taxon>Eukaryota</taxon>
        <taxon>Fungi</taxon>
        <taxon>Dikarya</taxon>
        <taxon>Ascomycota</taxon>
        <taxon>Pezizomycotina</taxon>
        <taxon>Eurotiomycetes</taxon>
        <taxon>Eurotiomycetidae</taxon>
        <taxon>Eurotiales</taxon>
        <taxon>Aspergillaceae</taxon>
        <taxon>Aspergillus</taxon>
        <taxon>Aspergillus subgen. Nidulantes</taxon>
    </lineage>
</organism>
<dbReference type="Proteomes" id="UP001610432">
    <property type="component" value="Unassembled WGS sequence"/>
</dbReference>
<protein>
    <recommendedName>
        <fullName evidence="4">Secreted protein</fullName>
    </recommendedName>
</protein>
<dbReference type="GeneID" id="98145279"/>
<accession>A0ABR4LG09</accession>
<reference evidence="2 3" key="1">
    <citation type="submission" date="2024-07" db="EMBL/GenBank/DDBJ databases">
        <title>Section-level genome sequencing and comparative genomics of Aspergillus sections Usti and Cavernicolus.</title>
        <authorList>
            <consortium name="Lawrence Berkeley National Laboratory"/>
            <person name="Nybo J.L."/>
            <person name="Vesth T.C."/>
            <person name="Theobald S."/>
            <person name="Frisvad J.C."/>
            <person name="Larsen T.O."/>
            <person name="Kjaerboelling I."/>
            <person name="Rothschild-Mancinelli K."/>
            <person name="Lyhne E.K."/>
            <person name="Kogle M.E."/>
            <person name="Barry K."/>
            <person name="Clum A."/>
            <person name="Na H."/>
            <person name="Ledsgaard L."/>
            <person name="Lin J."/>
            <person name="Lipzen A."/>
            <person name="Kuo A."/>
            <person name="Riley R."/>
            <person name="Mondo S."/>
            <person name="Labutti K."/>
            <person name="Haridas S."/>
            <person name="Pangalinan J."/>
            <person name="Salamov A.A."/>
            <person name="Simmons B.A."/>
            <person name="Magnuson J.K."/>
            <person name="Chen J."/>
            <person name="Drula E."/>
            <person name="Henrissat B."/>
            <person name="Wiebenga A."/>
            <person name="Lubbers R.J."/>
            <person name="Gomes A.C."/>
            <person name="Macurrencykelacurrency M.R."/>
            <person name="Stajich J."/>
            <person name="Grigoriev I.V."/>
            <person name="Mortensen U.H."/>
            <person name="De Vries R.P."/>
            <person name="Baker S.E."/>
            <person name="Andersen M.R."/>
        </authorList>
    </citation>
    <scope>NUCLEOTIDE SEQUENCE [LARGE SCALE GENOMIC DNA]</scope>
    <source>
        <strain evidence="2 3">CBS 449.75</strain>
    </source>
</reference>